<protein>
    <submittedName>
        <fullName evidence="2">Uncharacterized protein</fullName>
    </submittedName>
</protein>
<dbReference type="Proteomes" id="UP000887574">
    <property type="component" value="Unplaced"/>
</dbReference>
<evidence type="ECO:0000313" key="1">
    <source>
        <dbReference type="Proteomes" id="UP000887574"/>
    </source>
</evidence>
<accession>A0A915CV92</accession>
<proteinExistence type="predicted"/>
<organism evidence="1 2">
    <name type="scientific">Ditylenchus dipsaci</name>
    <dbReference type="NCBI Taxonomy" id="166011"/>
    <lineage>
        <taxon>Eukaryota</taxon>
        <taxon>Metazoa</taxon>
        <taxon>Ecdysozoa</taxon>
        <taxon>Nematoda</taxon>
        <taxon>Chromadorea</taxon>
        <taxon>Rhabditida</taxon>
        <taxon>Tylenchina</taxon>
        <taxon>Tylenchomorpha</taxon>
        <taxon>Sphaerularioidea</taxon>
        <taxon>Anguinidae</taxon>
        <taxon>Anguininae</taxon>
        <taxon>Ditylenchus</taxon>
    </lineage>
</organism>
<dbReference type="AlphaFoldDB" id="A0A915CV92"/>
<keyword evidence="1" id="KW-1185">Reference proteome</keyword>
<dbReference type="WBParaSite" id="jg12596">
    <property type="protein sequence ID" value="jg12596"/>
    <property type="gene ID" value="jg12596"/>
</dbReference>
<name>A0A915CV92_9BILA</name>
<sequence>MLQKHPLNKDQAGRDINKQCLLWCIHEDTAEYTQLVSRNNKGWTRESGRIARCLAETVAGHSEVTKDEWHAVGLKY</sequence>
<evidence type="ECO:0000313" key="2">
    <source>
        <dbReference type="WBParaSite" id="jg12596"/>
    </source>
</evidence>
<reference evidence="2" key="1">
    <citation type="submission" date="2022-11" db="UniProtKB">
        <authorList>
            <consortium name="WormBaseParasite"/>
        </authorList>
    </citation>
    <scope>IDENTIFICATION</scope>
</reference>